<dbReference type="GO" id="GO:0004674">
    <property type="term" value="F:protein serine/threonine kinase activity"/>
    <property type="evidence" value="ECO:0007669"/>
    <property type="project" value="UniProtKB-KW"/>
</dbReference>
<dbReference type="EMBL" id="BLLF01000293">
    <property type="protein sequence ID" value="GFH10187.1"/>
    <property type="molecule type" value="Genomic_DNA"/>
</dbReference>
<gene>
    <name evidence="10" type="ORF">HaLaN_05456</name>
</gene>
<feature type="non-terminal residue" evidence="10">
    <location>
        <position position="1"/>
    </location>
</feature>
<keyword evidence="11" id="KW-1185">Reference proteome</keyword>
<dbReference type="AlphaFoldDB" id="A0A699YIZ3"/>
<dbReference type="InterPro" id="IPR024678">
    <property type="entry name" value="Kinase_OSR1/WNK_CCT"/>
</dbReference>
<reference evidence="10 11" key="1">
    <citation type="submission" date="2020-02" db="EMBL/GenBank/DDBJ databases">
        <title>Draft genome sequence of Haematococcus lacustris strain NIES-144.</title>
        <authorList>
            <person name="Morimoto D."/>
            <person name="Nakagawa S."/>
            <person name="Yoshida T."/>
            <person name="Sawayama S."/>
        </authorList>
    </citation>
    <scope>NUCLEOTIDE SEQUENCE [LARGE SCALE GENOMIC DNA]</scope>
    <source>
        <strain evidence="10 11">NIES-144</strain>
    </source>
</reference>
<evidence type="ECO:0000256" key="1">
    <source>
        <dbReference type="ARBA" id="ARBA00012513"/>
    </source>
</evidence>
<evidence type="ECO:0000256" key="4">
    <source>
        <dbReference type="ARBA" id="ARBA00022741"/>
    </source>
</evidence>
<keyword evidence="2" id="KW-0723">Serine/threonine-protein kinase</keyword>
<comment type="caution">
    <text evidence="10">The sequence shown here is derived from an EMBL/GenBank/DDBJ whole genome shotgun (WGS) entry which is preliminary data.</text>
</comment>
<dbReference type="GO" id="GO:0005524">
    <property type="term" value="F:ATP binding"/>
    <property type="evidence" value="ECO:0007669"/>
    <property type="project" value="UniProtKB-KW"/>
</dbReference>
<evidence type="ECO:0000256" key="5">
    <source>
        <dbReference type="ARBA" id="ARBA00022777"/>
    </source>
</evidence>
<evidence type="ECO:0000259" key="9">
    <source>
        <dbReference type="Pfam" id="PF12202"/>
    </source>
</evidence>
<keyword evidence="6" id="KW-0067">ATP-binding</keyword>
<evidence type="ECO:0000256" key="8">
    <source>
        <dbReference type="ARBA" id="ARBA00048679"/>
    </source>
</evidence>
<keyword evidence="5 10" id="KW-0418">Kinase</keyword>
<feature type="domain" description="Serine/threonine-protein kinase OSR1/WNK CCT" evidence="9">
    <location>
        <begin position="18"/>
        <end position="59"/>
    </location>
</feature>
<sequence>MEESKYSFQLKLLEEDGNAKNIEFAFDVSEDTPECIASEMMEDLSLSAVEAKLIAAKIKLELERLGSRYRQQHCSSKPSQ</sequence>
<organism evidence="10 11">
    <name type="scientific">Haematococcus lacustris</name>
    <name type="common">Green alga</name>
    <name type="synonym">Haematococcus pluvialis</name>
    <dbReference type="NCBI Taxonomy" id="44745"/>
    <lineage>
        <taxon>Eukaryota</taxon>
        <taxon>Viridiplantae</taxon>
        <taxon>Chlorophyta</taxon>
        <taxon>core chlorophytes</taxon>
        <taxon>Chlorophyceae</taxon>
        <taxon>CS clade</taxon>
        <taxon>Chlamydomonadales</taxon>
        <taxon>Haematococcaceae</taxon>
        <taxon>Haematococcus</taxon>
    </lineage>
</organism>
<evidence type="ECO:0000256" key="2">
    <source>
        <dbReference type="ARBA" id="ARBA00022527"/>
    </source>
</evidence>
<keyword evidence="3" id="KW-0808">Transferase</keyword>
<evidence type="ECO:0000256" key="7">
    <source>
        <dbReference type="ARBA" id="ARBA00047899"/>
    </source>
</evidence>
<evidence type="ECO:0000256" key="3">
    <source>
        <dbReference type="ARBA" id="ARBA00022679"/>
    </source>
</evidence>
<evidence type="ECO:0000313" key="10">
    <source>
        <dbReference type="EMBL" id="GFH10187.1"/>
    </source>
</evidence>
<evidence type="ECO:0000313" key="11">
    <source>
        <dbReference type="Proteomes" id="UP000485058"/>
    </source>
</evidence>
<accession>A0A699YIZ3</accession>
<dbReference type="EC" id="2.7.11.1" evidence="1"/>
<name>A0A699YIZ3_HAELA</name>
<comment type="catalytic activity">
    <reaction evidence="8">
        <text>L-seryl-[protein] + ATP = O-phospho-L-seryl-[protein] + ADP + H(+)</text>
        <dbReference type="Rhea" id="RHEA:17989"/>
        <dbReference type="Rhea" id="RHEA-COMP:9863"/>
        <dbReference type="Rhea" id="RHEA-COMP:11604"/>
        <dbReference type="ChEBI" id="CHEBI:15378"/>
        <dbReference type="ChEBI" id="CHEBI:29999"/>
        <dbReference type="ChEBI" id="CHEBI:30616"/>
        <dbReference type="ChEBI" id="CHEBI:83421"/>
        <dbReference type="ChEBI" id="CHEBI:456216"/>
        <dbReference type="EC" id="2.7.11.1"/>
    </reaction>
</comment>
<dbReference type="Proteomes" id="UP000485058">
    <property type="component" value="Unassembled WGS sequence"/>
</dbReference>
<comment type="catalytic activity">
    <reaction evidence="7">
        <text>L-threonyl-[protein] + ATP = O-phospho-L-threonyl-[protein] + ADP + H(+)</text>
        <dbReference type="Rhea" id="RHEA:46608"/>
        <dbReference type="Rhea" id="RHEA-COMP:11060"/>
        <dbReference type="Rhea" id="RHEA-COMP:11605"/>
        <dbReference type="ChEBI" id="CHEBI:15378"/>
        <dbReference type="ChEBI" id="CHEBI:30013"/>
        <dbReference type="ChEBI" id="CHEBI:30616"/>
        <dbReference type="ChEBI" id="CHEBI:61977"/>
        <dbReference type="ChEBI" id="CHEBI:456216"/>
        <dbReference type="EC" id="2.7.11.1"/>
    </reaction>
</comment>
<dbReference type="Pfam" id="PF12202">
    <property type="entry name" value="OSR1_C"/>
    <property type="match status" value="1"/>
</dbReference>
<evidence type="ECO:0000256" key="6">
    <source>
        <dbReference type="ARBA" id="ARBA00022840"/>
    </source>
</evidence>
<protein>
    <recommendedName>
        <fullName evidence="1">non-specific serine/threonine protein kinase</fullName>
        <ecNumber evidence="1">2.7.11.1</ecNumber>
    </recommendedName>
</protein>
<keyword evidence="4" id="KW-0547">Nucleotide-binding</keyword>
<dbReference type="Gene3D" id="3.10.20.90">
    <property type="entry name" value="Phosphatidylinositol 3-kinase Catalytic Subunit, Chain A, domain 1"/>
    <property type="match status" value="1"/>
</dbReference>
<proteinExistence type="predicted"/>